<feature type="domain" description="4Fe-4S Wbl-type" evidence="2">
    <location>
        <begin position="7"/>
        <end position="75"/>
    </location>
</feature>
<feature type="compositionally biased region" description="Basic and acidic residues" evidence="1">
    <location>
        <begin position="113"/>
        <end position="144"/>
    </location>
</feature>
<evidence type="ECO:0000313" key="3">
    <source>
        <dbReference type="EMBL" id="KFI89601.1"/>
    </source>
</evidence>
<evidence type="ECO:0000313" key="4">
    <source>
        <dbReference type="Proteomes" id="UP000029066"/>
    </source>
</evidence>
<dbReference type="EMBL" id="JGZN01000029">
    <property type="protein sequence ID" value="KFI89601.1"/>
    <property type="molecule type" value="Genomic_DNA"/>
</dbReference>
<sequence length="152" mass="16972">MALVRGECADFPLRWADRMWGPESLPNAHDQYEMRRAAVKICEACPVKAECLAFGILAGEQSGIYGGLPLRARRVVLRIAREAGLRCDPTDPTAQPRLARYIRSNPEIVVAAREHEAKRHHAELADERRRRWRESKRSAADDPSGKSGSGGE</sequence>
<proteinExistence type="predicted"/>
<dbReference type="InterPro" id="IPR034768">
    <property type="entry name" value="4FE4S_WBL"/>
</dbReference>
<dbReference type="Proteomes" id="UP000029066">
    <property type="component" value="Unassembled WGS sequence"/>
</dbReference>
<gene>
    <name evidence="3" type="ORF">BISA_2328</name>
</gene>
<feature type="region of interest" description="Disordered" evidence="1">
    <location>
        <begin position="113"/>
        <end position="152"/>
    </location>
</feature>
<organism evidence="3 4">
    <name type="scientific">Bifidobacterium saguini DSM 23967</name>
    <dbReference type="NCBI Taxonomy" id="1437607"/>
    <lineage>
        <taxon>Bacteria</taxon>
        <taxon>Bacillati</taxon>
        <taxon>Actinomycetota</taxon>
        <taxon>Actinomycetes</taxon>
        <taxon>Bifidobacteriales</taxon>
        <taxon>Bifidobacteriaceae</taxon>
        <taxon>Bifidobacterium</taxon>
    </lineage>
</organism>
<dbReference type="PROSITE" id="PS51674">
    <property type="entry name" value="4FE4S_WBL"/>
    <property type="match status" value="1"/>
</dbReference>
<dbReference type="AlphaFoldDB" id="A0A087D251"/>
<accession>A0A087D251</accession>
<evidence type="ECO:0000259" key="2">
    <source>
        <dbReference type="PROSITE" id="PS51674"/>
    </source>
</evidence>
<dbReference type="Pfam" id="PF02467">
    <property type="entry name" value="Whib"/>
    <property type="match status" value="1"/>
</dbReference>
<evidence type="ECO:0000256" key="1">
    <source>
        <dbReference type="SAM" id="MobiDB-lite"/>
    </source>
</evidence>
<protein>
    <submittedName>
        <fullName evidence="3">Transcription factor WhiB</fullName>
    </submittedName>
</protein>
<name>A0A087D251_9BIFI</name>
<comment type="caution">
    <text evidence="3">The sequence shown here is derived from an EMBL/GenBank/DDBJ whole genome shotgun (WGS) entry which is preliminary data.</text>
</comment>
<dbReference type="STRING" id="1437607.BISA_2328"/>
<reference evidence="3 4" key="1">
    <citation type="submission" date="2014-03" db="EMBL/GenBank/DDBJ databases">
        <title>Genomics of Bifidobacteria.</title>
        <authorList>
            <person name="Ventura M."/>
            <person name="Milani C."/>
            <person name="Lugli G.A."/>
        </authorList>
    </citation>
    <scope>NUCLEOTIDE SEQUENCE [LARGE SCALE GENOMIC DNA]</scope>
    <source>
        <strain evidence="3 4">DSM 23967</strain>
    </source>
</reference>